<gene>
    <name evidence="2" type="ORF">GW779_04140</name>
    <name evidence="1" type="ORF">GW910_02170</name>
</gene>
<proteinExistence type="predicted"/>
<evidence type="ECO:0000313" key="2">
    <source>
        <dbReference type="EMBL" id="NCS91586.1"/>
    </source>
</evidence>
<protein>
    <submittedName>
        <fullName evidence="1">Uncharacterized protein</fullName>
    </submittedName>
</protein>
<dbReference type="AlphaFoldDB" id="A0A8J7YRQ4"/>
<accession>A0A8J7YRQ4</accession>
<dbReference type="EMBL" id="JAACQH010000085">
    <property type="protein sequence ID" value="NCS91586.1"/>
    <property type="molecule type" value="Genomic_DNA"/>
</dbReference>
<name>A0A8J7YRQ4_9ARCH</name>
<sequence>MLDEYKRNGELFLRIIKESNENKNKDIDDLIKENFRKPVLELVGHTAIPENASEKDMLDAVGSPYKGGYFKISSNSYEILSASFFKTRKGVCSLCGKTTDVFSNRPYIFPFERKIDSISPEDMRLQFCKECGFTLYCGMASLYKRYAERPIEFFFDSYNQKNLWTINNLFKNSGLRDPNYYNKIKNFKFFTYHPYETLFVIIFEFVNKLKEKNLINELKNIDDVKLLLVVGSGQIYETHITEGSKLNKFVKFFSKIIDASKENYLNIKNKENLPTDSEHLIFNGFLNNLTVGQNNKEKSRLRNLFVKNLLNGKMDFIILNKIIMNRVKDKEKWPFPFYYHNFLNLYMNIFKMETEQQMFEKINKLGWDIGNKTKGTNLDSFVWEIFRTRGIEEFYNVLVELQAKLEMNMDLRPINEYEKEWRKVKAILLNGMLNALSK</sequence>
<dbReference type="Proteomes" id="UP000768163">
    <property type="component" value="Unassembled WGS sequence"/>
</dbReference>
<dbReference type="EMBL" id="JAACVF010000053">
    <property type="protein sequence ID" value="NCN64869.1"/>
    <property type="molecule type" value="Genomic_DNA"/>
</dbReference>
<reference evidence="1" key="1">
    <citation type="submission" date="2019-11" db="EMBL/GenBank/DDBJ databases">
        <title>Lipid analysis of CO2-rich subsurface aquifers suggests an autotrophy-based deep biosphere with lysolipids enriched in CPR bacteria.</title>
        <authorList>
            <person name="Probst A.J."/>
            <person name="Elling F.J."/>
            <person name="Castelle C.J."/>
            <person name="Zhu Q."/>
            <person name="Elvert M."/>
            <person name="Birarda G."/>
            <person name="Holman H.-Y."/>
            <person name="Lane K.R."/>
            <person name="Ladd B."/>
            <person name="Ryan M.C."/>
            <person name="Woyke T."/>
            <person name="Hinrichs K.-U."/>
            <person name="Banfield J.F."/>
        </authorList>
    </citation>
    <scope>NUCLEOTIDE SEQUENCE</scope>
    <source>
        <strain evidence="1">CG_2015-01_33_1645</strain>
        <strain evidence="2">CG_2015-04_33_537</strain>
    </source>
</reference>
<evidence type="ECO:0000313" key="1">
    <source>
        <dbReference type="EMBL" id="NCN64869.1"/>
    </source>
</evidence>
<comment type="caution">
    <text evidence="1">The sequence shown here is derived from an EMBL/GenBank/DDBJ whole genome shotgun (WGS) entry which is preliminary data.</text>
</comment>
<organism evidence="1 3">
    <name type="scientific">Candidatus Altarchaeum hamiconexum</name>
    <dbReference type="NCBI Taxonomy" id="1803513"/>
    <lineage>
        <taxon>Archaea</taxon>
        <taxon>Candidatus Altarchaeota</taxon>
        <taxon>Candidatus Altiarchaeia</taxon>
        <taxon>Candidatus Altarchaeales</taxon>
        <taxon>Candidatus Altarchaeaceae</taxon>
        <taxon>Candidatus Altarchaeum</taxon>
    </lineage>
</organism>
<dbReference type="Proteomes" id="UP000738826">
    <property type="component" value="Unassembled WGS sequence"/>
</dbReference>
<evidence type="ECO:0000313" key="3">
    <source>
        <dbReference type="Proteomes" id="UP000768163"/>
    </source>
</evidence>